<dbReference type="EMBL" id="HG670306">
    <property type="protein sequence ID" value="CDM85426.1"/>
    <property type="molecule type" value="Genomic_DNA"/>
</dbReference>
<gene>
    <name evidence="1" type="ORF">TRAES_3BF032000010CFD_c1</name>
</gene>
<proteinExistence type="predicted"/>
<organism evidence="1">
    <name type="scientific">Triticum aestivum</name>
    <name type="common">Wheat</name>
    <dbReference type="NCBI Taxonomy" id="4565"/>
    <lineage>
        <taxon>Eukaryota</taxon>
        <taxon>Viridiplantae</taxon>
        <taxon>Streptophyta</taxon>
        <taxon>Embryophyta</taxon>
        <taxon>Tracheophyta</taxon>
        <taxon>Spermatophyta</taxon>
        <taxon>Magnoliopsida</taxon>
        <taxon>Liliopsida</taxon>
        <taxon>Poales</taxon>
        <taxon>Poaceae</taxon>
        <taxon>BOP clade</taxon>
        <taxon>Pooideae</taxon>
        <taxon>Triticodae</taxon>
        <taxon>Triticeae</taxon>
        <taxon>Triticinae</taxon>
        <taxon>Triticum</taxon>
    </lineage>
</organism>
<name>A0A077RYA6_WHEAT</name>
<reference evidence="1" key="1">
    <citation type="journal article" date="2014" name="Science">
        <title>Structural and functional partitioning of bread wheat chromosome 3B.</title>
        <authorList>
            <person name="Choulet F."/>
            <person name="Alberti A."/>
            <person name="Theil S."/>
            <person name="Glover N."/>
            <person name="Barbe V."/>
            <person name="Daron J."/>
            <person name="Pingault L."/>
            <person name="Sourdille P."/>
            <person name="Couloux A."/>
            <person name="Paux E."/>
            <person name="Leroy P."/>
            <person name="Mangenot S."/>
            <person name="Guilhot N."/>
            <person name="Le Gouis J."/>
            <person name="Balfourier F."/>
            <person name="Alaux M."/>
            <person name="Jamilloux V."/>
            <person name="Poulain J."/>
            <person name="Durand C."/>
            <person name="Bellec A."/>
            <person name="Gaspin C."/>
            <person name="Safar J."/>
            <person name="Dolezel J."/>
            <person name="Rogers J."/>
            <person name="Vandepoele K."/>
            <person name="Aury J.M."/>
            <person name="Mayer K."/>
            <person name="Berges H."/>
            <person name="Quesneville H."/>
            <person name="Wincker P."/>
            <person name="Feuillet C."/>
        </authorList>
    </citation>
    <scope>NUCLEOTIDE SEQUENCE</scope>
</reference>
<sequence length="341" mass="38127">MAALPPAPPYLVDFLTYGYDAFCTPNRFCMNYMTPICSHCCPNHAAAHHGAQYRDPRCPEVRFAPTPTVKLTKVRFMYGGFGHCVEYFDANRCGYKWEQIHRVRYGQEVLVPLHRRAGARQRPGRVRSYCNRCNDPMASTEASCSTECKLAVVDEGRPAGRAKAQAMVNADFHQRFFPDRFCTLCRRFYASAFCGTHAQSHHPGQGGEIIRFVRAQGMVLTPVAGVLPGHVVDGVQVIYVGGIPMVPILSPAVPADLESENMCPICYQVIGAGNFCSLHCKWTSFRDLQRWSVLPSCVGNPLSRWGRLRSARCAVVWRKRELEDIGSGGIGVVPWFNHVRL</sequence>
<evidence type="ECO:0000313" key="1">
    <source>
        <dbReference type="EMBL" id="CDM85426.1"/>
    </source>
</evidence>
<protein>
    <submittedName>
        <fullName evidence="1">Uncharacterized protein</fullName>
    </submittedName>
</protein>
<dbReference type="HOGENOM" id="CLU_995275_0_0_1"/>
<accession>A0A077RYA6</accession>
<dbReference type="AlphaFoldDB" id="A0A077RYA6"/>